<evidence type="ECO:0000256" key="1">
    <source>
        <dbReference type="ARBA" id="ARBA00007404"/>
    </source>
</evidence>
<dbReference type="InterPro" id="IPR020568">
    <property type="entry name" value="Ribosomal_Su5_D2-typ_SF"/>
</dbReference>
<keyword evidence="4 5" id="KW-0694">RNA-binding</keyword>
<dbReference type="PIRSF" id="PIRSF005499">
    <property type="entry name" value="PNPase"/>
    <property type="match status" value="1"/>
</dbReference>
<dbReference type="HAMAP" id="MF_01595">
    <property type="entry name" value="PNPase"/>
    <property type="match status" value="1"/>
</dbReference>
<dbReference type="FunFam" id="3.30.230.70:FF:000001">
    <property type="entry name" value="Polyribonucleotide nucleotidyltransferase"/>
    <property type="match status" value="1"/>
</dbReference>
<name>A0A2H0RH25_9BACT</name>
<dbReference type="InterPro" id="IPR004087">
    <property type="entry name" value="KH_dom"/>
</dbReference>
<dbReference type="InterPro" id="IPR012162">
    <property type="entry name" value="PNPase"/>
</dbReference>
<evidence type="ECO:0000313" key="8">
    <source>
        <dbReference type="Proteomes" id="UP000230431"/>
    </source>
</evidence>
<dbReference type="InterPro" id="IPR036345">
    <property type="entry name" value="ExoRNase_PH_dom2_sf"/>
</dbReference>
<dbReference type="InterPro" id="IPR001247">
    <property type="entry name" value="ExoRNase_PH_dom1"/>
</dbReference>
<keyword evidence="5" id="KW-0479">Metal-binding</keyword>
<dbReference type="PROSITE" id="PS50084">
    <property type="entry name" value="KH_TYPE_1"/>
    <property type="match status" value="1"/>
</dbReference>
<keyword evidence="2 5" id="KW-0808">Transferase</keyword>
<comment type="subcellular location">
    <subcellularLocation>
        <location evidence="5">Cytoplasm</location>
    </subcellularLocation>
</comment>
<evidence type="ECO:0000256" key="2">
    <source>
        <dbReference type="ARBA" id="ARBA00022679"/>
    </source>
</evidence>
<comment type="function">
    <text evidence="5">Involved in mRNA degradation. Catalyzes the phosphorolysis of single-stranded polyribonucleotides processively in the 3'- to 5'-direction.</text>
</comment>
<dbReference type="GO" id="GO:0000287">
    <property type="term" value="F:magnesium ion binding"/>
    <property type="evidence" value="ECO:0007669"/>
    <property type="project" value="UniProtKB-UniRule"/>
</dbReference>
<feature type="binding site" evidence="5">
    <location>
        <position position="493"/>
    </location>
    <ligand>
        <name>Mg(2+)</name>
        <dbReference type="ChEBI" id="CHEBI:18420"/>
    </ligand>
</feature>
<dbReference type="EC" id="2.7.7.8" evidence="5"/>
<protein>
    <recommendedName>
        <fullName evidence="5">Polyribonucleotide nucleotidyltransferase</fullName>
        <ecNumber evidence="5">2.7.7.8</ecNumber>
    </recommendedName>
    <alternativeName>
        <fullName evidence="5">Polynucleotide phosphorylase</fullName>
        <shortName evidence="5">PNPase</shortName>
    </alternativeName>
</protein>
<evidence type="ECO:0000256" key="3">
    <source>
        <dbReference type="ARBA" id="ARBA00022695"/>
    </source>
</evidence>
<organism evidence="7 8">
    <name type="scientific">Candidatus Vogelbacteria bacterium CG10_big_fil_rev_8_21_14_0_10_49_38</name>
    <dbReference type="NCBI Taxonomy" id="1975043"/>
    <lineage>
        <taxon>Bacteria</taxon>
        <taxon>Candidatus Vogeliibacteriota</taxon>
    </lineage>
</organism>
<keyword evidence="3 5" id="KW-0548">Nucleotidyltransferase</keyword>
<dbReference type="Pfam" id="PF00575">
    <property type="entry name" value="S1"/>
    <property type="match status" value="1"/>
</dbReference>
<dbReference type="SUPFAM" id="SSF54791">
    <property type="entry name" value="Eukaryotic type KH-domain (KH-domain type I)"/>
    <property type="match status" value="1"/>
</dbReference>
<dbReference type="Gene3D" id="2.40.50.140">
    <property type="entry name" value="Nucleic acid-binding proteins"/>
    <property type="match status" value="1"/>
</dbReference>
<dbReference type="Pfam" id="PF00013">
    <property type="entry name" value="KH_1"/>
    <property type="match status" value="1"/>
</dbReference>
<dbReference type="PANTHER" id="PTHR11252">
    <property type="entry name" value="POLYRIBONUCLEOTIDE NUCLEOTIDYLTRANSFERASE"/>
    <property type="match status" value="1"/>
</dbReference>
<dbReference type="Proteomes" id="UP000230431">
    <property type="component" value="Unassembled WGS sequence"/>
</dbReference>
<dbReference type="InterPro" id="IPR012340">
    <property type="entry name" value="NA-bd_OB-fold"/>
</dbReference>
<dbReference type="GO" id="GO:0004654">
    <property type="term" value="F:polyribonucleotide nucleotidyltransferase activity"/>
    <property type="evidence" value="ECO:0007669"/>
    <property type="project" value="UniProtKB-UniRule"/>
</dbReference>
<evidence type="ECO:0000256" key="4">
    <source>
        <dbReference type="ARBA" id="ARBA00022884"/>
    </source>
</evidence>
<comment type="similarity">
    <text evidence="1 5">Belongs to the polyribonucleotide nucleotidyltransferase family.</text>
</comment>
<dbReference type="NCBIfam" id="NF008805">
    <property type="entry name" value="PRK11824.1"/>
    <property type="match status" value="1"/>
</dbReference>
<reference evidence="7 8" key="1">
    <citation type="submission" date="2017-09" db="EMBL/GenBank/DDBJ databases">
        <title>Depth-based differentiation of microbial function through sediment-hosted aquifers and enrichment of novel symbionts in the deep terrestrial subsurface.</title>
        <authorList>
            <person name="Probst A.J."/>
            <person name="Ladd B."/>
            <person name="Jarett J.K."/>
            <person name="Geller-Mcgrath D.E."/>
            <person name="Sieber C.M."/>
            <person name="Emerson J.B."/>
            <person name="Anantharaman K."/>
            <person name="Thomas B.C."/>
            <person name="Malmstrom R."/>
            <person name="Stieglmeier M."/>
            <person name="Klingl A."/>
            <person name="Woyke T."/>
            <person name="Ryan C.M."/>
            <person name="Banfield J.F."/>
        </authorList>
    </citation>
    <scope>NUCLEOTIDE SEQUENCE [LARGE SCALE GENOMIC DNA]</scope>
    <source>
        <strain evidence="7">CG10_big_fil_rev_8_21_14_0_10_49_38</strain>
    </source>
</reference>
<sequence>MTQKEYSLEIGGRRLSAIFSDLADQATGSVIIKYGETMLLATAVLSPQTKEDSDYFPLTVEYEERYYASGKIGGARYIKREGRPSEEAVLSGRIVDRTIRPLFDSGLRHELQVIITVLALDADNDPDMPAIVGASLALATSGIPWNGPVSSIRLGQNRPGEDFVINPTFTERTAGILDLLVCGDGNKINMIESSGQEIPESTMKSALAKASAEIALIQAWQKEIIKERAEPKLDLTRPGLPEEAKTWFEELIAPKIEDHLFSGDGKKSSDGLKEKWLEIKKEKAPEIPLGVWLNLFEDKINEVVHREAIENKRRPDGRGLEEIRPLFAQAGGFSKVVHGVGLFYRGATHVLTTLTLGGPRDSQIIEGMEANGLKFFMHHYNFPPFSVGETGRLGNSSRRSIGHGALAEKSLRGVIPERQNFPYTIRLVSEVLASNGSSSMASVCASTLALLDGGVPIKRPVAGISVGLMYRDEKNYELITDIQGVEDHYGDMDFKVAGTTEGITGIQLDIKMGGIPLAVLEQALDRARAAREKILAQIAEAIPAARADINPAAPKILKIKIAVEKIGAVIGPGGKTIQKITADTGASIEVEDDGTVYITGHSGEAEAAKNLVEEMCHEYRPGERFAGQVTRLMDFGAFVRIGAETEGLVHVSEIAPFRVERVADALKIGDEVPVVIKEIDEKHRINLSIKQADPEWAKKRGLNPPTTNFHSRN</sequence>
<evidence type="ECO:0000259" key="6">
    <source>
        <dbReference type="PROSITE" id="PS50126"/>
    </source>
</evidence>
<dbReference type="GO" id="GO:0003723">
    <property type="term" value="F:RNA binding"/>
    <property type="evidence" value="ECO:0007669"/>
    <property type="project" value="UniProtKB-UniRule"/>
</dbReference>
<evidence type="ECO:0000256" key="5">
    <source>
        <dbReference type="HAMAP-Rule" id="MF_01595"/>
    </source>
</evidence>
<dbReference type="PANTHER" id="PTHR11252:SF0">
    <property type="entry name" value="POLYRIBONUCLEOTIDE NUCLEOTIDYLTRANSFERASE 1, MITOCHONDRIAL"/>
    <property type="match status" value="1"/>
</dbReference>
<dbReference type="GO" id="GO:0005829">
    <property type="term" value="C:cytosol"/>
    <property type="evidence" value="ECO:0007669"/>
    <property type="project" value="TreeGrafter"/>
</dbReference>
<dbReference type="SMART" id="SM00316">
    <property type="entry name" value="S1"/>
    <property type="match status" value="1"/>
</dbReference>
<dbReference type="CDD" id="cd02393">
    <property type="entry name" value="KH-I_PNPase"/>
    <property type="match status" value="1"/>
</dbReference>
<dbReference type="FunFam" id="3.30.1370.10:FF:000001">
    <property type="entry name" value="Polyribonucleotide nucleotidyltransferase"/>
    <property type="match status" value="1"/>
</dbReference>
<dbReference type="EMBL" id="PCYK01000030">
    <property type="protein sequence ID" value="PIR45716.1"/>
    <property type="molecule type" value="Genomic_DNA"/>
</dbReference>
<comment type="catalytic activity">
    <reaction evidence="5">
        <text>RNA(n+1) + phosphate = RNA(n) + a ribonucleoside 5'-diphosphate</text>
        <dbReference type="Rhea" id="RHEA:22096"/>
        <dbReference type="Rhea" id="RHEA-COMP:14527"/>
        <dbReference type="Rhea" id="RHEA-COMP:17342"/>
        <dbReference type="ChEBI" id="CHEBI:43474"/>
        <dbReference type="ChEBI" id="CHEBI:57930"/>
        <dbReference type="ChEBI" id="CHEBI:140395"/>
        <dbReference type="EC" id="2.7.7.8"/>
    </reaction>
</comment>
<dbReference type="SUPFAM" id="SSF55666">
    <property type="entry name" value="Ribonuclease PH domain 2-like"/>
    <property type="match status" value="2"/>
</dbReference>
<feature type="domain" description="S1 motif" evidence="6">
    <location>
        <begin position="622"/>
        <end position="690"/>
    </location>
</feature>
<dbReference type="SMART" id="SM00322">
    <property type="entry name" value="KH"/>
    <property type="match status" value="1"/>
</dbReference>
<dbReference type="Gene3D" id="3.30.1370.10">
    <property type="entry name" value="K Homology domain, type 1"/>
    <property type="match status" value="1"/>
</dbReference>
<accession>A0A2H0RH25</accession>
<dbReference type="GO" id="GO:0006402">
    <property type="term" value="P:mRNA catabolic process"/>
    <property type="evidence" value="ECO:0007669"/>
    <property type="project" value="UniProtKB-UniRule"/>
</dbReference>
<dbReference type="Pfam" id="PF01138">
    <property type="entry name" value="RNase_PH"/>
    <property type="match status" value="2"/>
</dbReference>
<dbReference type="CDD" id="cd11364">
    <property type="entry name" value="RNase_PH_PNPase_2"/>
    <property type="match status" value="1"/>
</dbReference>
<keyword evidence="5" id="KW-0963">Cytoplasm</keyword>
<evidence type="ECO:0000313" key="7">
    <source>
        <dbReference type="EMBL" id="PIR45716.1"/>
    </source>
</evidence>
<dbReference type="NCBIfam" id="TIGR03591">
    <property type="entry name" value="polynuc_phos"/>
    <property type="match status" value="1"/>
</dbReference>
<comment type="cofactor">
    <cofactor evidence="5">
        <name>Mg(2+)</name>
        <dbReference type="ChEBI" id="CHEBI:18420"/>
    </cofactor>
</comment>
<dbReference type="InterPro" id="IPR036612">
    <property type="entry name" value="KH_dom_type_1_sf"/>
</dbReference>
<dbReference type="SUPFAM" id="SSF50249">
    <property type="entry name" value="Nucleic acid-binding proteins"/>
    <property type="match status" value="1"/>
</dbReference>
<dbReference type="InterPro" id="IPR027408">
    <property type="entry name" value="PNPase/RNase_PH_dom_sf"/>
</dbReference>
<gene>
    <name evidence="5" type="primary">pnp</name>
    <name evidence="7" type="ORF">COV08_03580</name>
</gene>
<dbReference type="InterPro" id="IPR004088">
    <property type="entry name" value="KH_dom_type_1"/>
</dbReference>
<dbReference type="SUPFAM" id="SSF54211">
    <property type="entry name" value="Ribosomal protein S5 domain 2-like"/>
    <property type="match status" value="2"/>
</dbReference>
<proteinExistence type="inferred from homology"/>
<keyword evidence="5" id="KW-0460">Magnesium</keyword>
<dbReference type="InterPro" id="IPR003029">
    <property type="entry name" value="S1_domain"/>
</dbReference>
<dbReference type="AlphaFoldDB" id="A0A2H0RH25"/>
<dbReference type="GO" id="GO:0000175">
    <property type="term" value="F:3'-5'-RNA exonuclease activity"/>
    <property type="evidence" value="ECO:0007669"/>
    <property type="project" value="TreeGrafter"/>
</dbReference>
<dbReference type="PROSITE" id="PS50126">
    <property type="entry name" value="S1"/>
    <property type="match status" value="1"/>
</dbReference>
<comment type="caution">
    <text evidence="7">The sequence shown here is derived from an EMBL/GenBank/DDBJ whole genome shotgun (WGS) entry which is preliminary data.</text>
</comment>
<feature type="binding site" evidence="5">
    <location>
        <position position="487"/>
    </location>
    <ligand>
        <name>Mg(2+)</name>
        <dbReference type="ChEBI" id="CHEBI:18420"/>
    </ligand>
</feature>
<dbReference type="Gene3D" id="3.30.230.70">
    <property type="entry name" value="GHMP Kinase, N-terminal domain"/>
    <property type="match status" value="2"/>
</dbReference>